<dbReference type="InterPro" id="IPR011004">
    <property type="entry name" value="Trimer_LpxA-like_sf"/>
</dbReference>
<dbReference type="InterPro" id="IPR005835">
    <property type="entry name" value="NTP_transferase_dom"/>
</dbReference>
<dbReference type="Gene3D" id="2.160.10.10">
    <property type="entry name" value="Hexapeptide repeat proteins"/>
    <property type="match status" value="1"/>
</dbReference>
<reference evidence="4 5" key="1">
    <citation type="submission" date="2019-03" db="EMBL/GenBank/DDBJ databases">
        <title>Metabolic potential of uncultured bacteria and archaea associated with petroleum seepage in deep-sea sediments.</title>
        <authorList>
            <person name="Dong X."/>
            <person name="Hubert C."/>
        </authorList>
    </citation>
    <scope>NUCLEOTIDE SEQUENCE [LARGE SCALE GENOMIC DNA]</scope>
    <source>
        <strain evidence="4">E44_bin92</strain>
    </source>
</reference>
<dbReference type="Pfam" id="PF00483">
    <property type="entry name" value="NTP_transferase"/>
    <property type="match status" value="1"/>
</dbReference>
<dbReference type="AlphaFoldDB" id="A0A523QGL1"/>
<dbReference type="InterPro" id="IPR056729">
    <property type="entry name" value="GMPPB_C"/>
</dbReference>
<dbReference type="InterPro" id="IPR029044">
    <property type="entry name" value="Nucleotide-diphossugar_trans"/>
</dbReference>
<name>A0A523QGL1_UNCAE</name>
<sequence length="351" mass="39436">MRAMVLAAGLGTRLRPLTHILPKPIIPIVNRPSLSYSLRLLERFGIDEVVINLHHGAKKVKDYLAPAARRFDVRVIFSEEEHLLGTAGGVKKMENYFQETFLVLSSDGVSNINLEEILHFHKRKRASCTVVLKETEERFKYGIAVCNEESRINQFVEKPTWGEVFSNQVNTGIYVFEPEVFSYIPESREYDFGRQVLPAMVREGEGIYGYSMEGYWTDVGNLEDYRQAHKDILKGKEGIDIPGRQIKENVWIGEGNRISPQAHLIPPLVIGEGCEIEEGVKVGGGSVLGDRVRIRKGASLRQCILWDSVVVEKGAELDDCILASDVFIPPDFSMRGGVVVRKGLLGRSHDK</sequence>
<protein>
    <submittedName>
        <fullName evidence="4">NDP-sugar synthase</fullName>
    </submittedName>
</protein>
<dbReference type="InterPro" id="IPR050486">
    <property type="entry name" value="Mannose-1P_guanyltransferase"/>
</dbReference>
<comment type="similarity">
    <text evidence="1">Belongs to the transferase hexapeptide repeat family.</text>
</comment>
<dbReference type="Pfam" id="PF25087">
    <property type="entry name" value="GMPPB_C"/>
    <property type="match status" value="1"/>
</dbReference>
<dbReference type="SUPFAM" id="SSF53448">
    <property type="entry name" value="Nucleotide-diphospho-sugar transferases"/>
    <property type="match status" value="1"/>
</dbReference>
<dbReference type="CDD" id="cd04181">
    <property type="entry name" value="NTP_transferase"/>
    <property type="match status" value="1"/>
</dbReference>
<accession>A0A523QGL1</accession>
<dbReference type="PANTHER" id="PTHR22572">
    <property type="entry name" value="SUGAR-1-PHOSPHATE GUANYL TRANSFERASE"/>
    <property type="match status" value="1"/>
</dbReference>
<dbReference type="SUPFAM" id="SSF51161">
    <property type="entry name" value="Trimeric LpxA-like enzymes"/>
    <property type="match status" value="1"/>
</dbReference>
<dbReference type="EMBL" id="SOKU01000320">
    <property type="protein sequence ID" value="TES84498.1"/>
    <property type="molecule type" value="Genomic_DNA"/>
</dbReference>
<proteinExistence type="inferred from homology"/>
<feature type="domain" description="Mannose-1-phosphate guanyltransferase C-terminal" evidence="3">
    <location>
        <begin position="246"/>
        <end position="340"/>
    </location>
</feature>
<evidence type="ECO:0000259" key="2">
    <source>
        <dbReference type="Pfam" id="PF00483"/>
    </source>
</evidence>
<dbReference type="Gene3D" id="3.90.550.10">
    <property type="entry name" value="Spore Coat Polysaccharide Biosynthesis Protein SpsA, Chain A"/>
    <property type="match status" value="1"/>
</dbReference>
<evidence type="ECO:0000313" key="5">
    <source>
        <dbReference type="Proteomes" id="UP000320781"/>
    </source>
</evidence>
<gene>
    <name evidence="4" type="ORF">E3J95_06555</name>
</gene>
<evidence type="ECO:0000313" key="4">
    <source>
        <dbReference type="EMBL" id="TES84498.1"/>
    </source>
</evidence>
<comment type="caution">
    <text evidence="4">The sequence shown here is derived from an EMBL/GenBank/DDBJ whole genome shotgun (WGS) entry which is preliminary data.</text>
</comment>
<evidence type="ECO:0000259" key="3">
    <source>
        <dbReference type="Pfam" id="PF25087"/>
    </source>
</evidence>
<organism evidence="4 5">
    <name type="scientific">Aerophobetes bacterium</name>
    <dbReference type="NCBI Taxonomy" id="2030807"/>
    <lineage>
        <taxon>Bacteria</taxon>
        <taxon>Candidatus Aerophobota</taxon>
    </lineage>
</organism>
<evidence type="ECO:0000256" key="1">
    <source>
        <dbReference type="ARBA" id="ARBA00007274"/>
    </source>
</evidence>
<dbReference type="Proteomes" id="UP000320781">
    <property type="component" value="Unassembled WGS sequence"/>
</dbReference>
<feature type="domain" description="Nucleotidyl transferase" evidence="2">
    <location>
        <begin position="3"/>
        <end position="234"/>
    </location>
</feature>